<dbReference type="Proteomes" id="UP000637578">
    <property type="component" value="Unassembled WGS sequence"/>
</dbReference>
<proteinExistence type="predicted"/>
<name>A0A8J3CJ22_9PSEU</name>
<gene>
    <name evidence="2" type="ORF">GCM10012275_53320</name>
</gene>
<sequence length="57" mass="6249">MDDPYQHTVDYWPNLWATLRNRAPRARCGANLATDEPPDGPPCPRCAAGSHSGGRTQ</sequence>
<dbReference type="EMBL" id="BMMK01000035">
    <property type="protein sequence ID" value="GGM75904.1"/>
    <property type="molecule type" value="Genomic_DNA"/>
</dbReference>
<evidence type="ECO:0000313" key="2">
    <source>
        <dbReference type="EMBL" id="GGM75904.1"/>
    </source>
</evidence>
<dbReference type="AlphaFoldDB" id="A0A8J3CJ22"/>
<accession>A0A8J3CJ22</accession>
<feature type="region of interest" description="Disordered" evidence="1">
    <location>
        <begin position="29"/>
        <end position="57"/>
    </location>
</feature>
<evidence type="ECO:0000256" key="1">
    <source>
        <dbReference type="SAM" id="MobiDB-lite"/>
    </source>
</evidence>
<keyword evidence="3" id="KW-1185">Reference proteome</keyword>
<protein>
    <submittedName>
        <fullName evidence="2">Uncharacterized protein</fullName>
    </submittedName>
</protein>
<comment type="caution">
    <text evidence="2">The sequence shown here is derived from an EMBL/GenBank/DDBJ whole genome shotgun (WGS) entry which is preliminary data.</text>
</comment>
<reference evidence="2" key="1">
    <citation type="journal article" date="2014" name="Int. J. Syst. Evol. Microbiol.">
        <title>Complete genome sequence of Corynebacterium casei LMG S-19264T (=DSM 44701T), isolated from a smear-ripened cheese.</title>
        <authorList>
            <consortium name="US DOE Joint Genome Institute (JGI-PGF)"/>
            <person name="Walter F."/>
            <person name="Albersmeier A."/>
            <person name="Kalinowski J."/>
            <person name="Ruckert C."/>
        </authorList>
    </citation>
    <scope>NUCLEOTIDE SEQUENCE</scope>
    <source>
        <strain evidence="2">CGMCC 4.5737</strain>
    </source>
</reference>
<organism evidence="2 3">
    <name type="scientific">Longimycelium tulufanense</name>
    <dbReference type="NCBI Taxonomy" id="907463"/>
    <lineage>
        <taxon>Bacteria</taxon>
        <taxon>Bacillati</taxon>
        <taxon>Actinomycetota</taxon>
        <taxon>Actinomycetes</taxon>
        <taxon>Pseudonocardiales</taxon>
        <taxon>Pseudonocardiaceae</taxon>
        <taxon>Longimycelium</taxon>
    </lineage>
</organism>
<evidence type="ECO:0000313" key="3">
    <source>
        <dbReference type="Proteomes" id="UP000637578"/>
    </source>
</evidence>
<reference evidence="2" key="2">
    <citation type="submission" date="2020-09" db="EMBL/GenBank/DDBJ databases">
        <authorList>
            <person name="Sun Q."/>
            <person name="Zhou Y."/>
        </authorList>
    </citation>
    <scope>NUCLEOTIDE SEQUENCE</scope>
    <source>
        <strain evidence="2">CGMCC 4.5737</strain>
    </source>
</reference>